<feature type="coiled-coil region" evidence="1">
    <location>
        <begin position="268"/>
        <end position="340"/>
    </location>
</feature>
<dbReference type="HOGENOM" id="CLU_341781_0_0_1"/>
<keyword evidence="1" id="KW-0175">Coiled coil</keyword>
<organism evidence="3">
    <name type="scientific">Albugo laibachii Nc14</name>
    <dbReference type="NCBI Taxonomy" id="890382"/>
    <lineage>
        <taxon>Eukaryota</taxon>
        <taxon>Sar</taxon>
        <taxon>Stramenopiles</taxon>
        <taxon>Oomycota</taxon>
        <taxon>Peronosporomycetes</taxon>
        <taxon>Albuginales</taxon>
        <taxon>Albuginaceae</taxon>
        <taxon>Albugo</taxon>
    </lineage>
</organism>
<evidence type="ECO:0000313" key="3">
    <source>
        <dbReference type="EMBL" id="CCA20881.1"/>
    </source>
</evidence>
<feature type="coiled-coil region" evidence="1">
    <location>
        <begin position="144"/>
        <end position="192"/>
    </location>
</feature>
<protein>
    <submittedName>
        <fullName evidence="3">Uncharacterized protein AlNc14C106G6211</fullName>
    </submittedName>
</protein>
<evidence type="ECO:0000256" key="2">
    <source>
        <dbReference type="SAM" id="MobiDB-lite"/>
    </source>
</evidence>
<name>F0WI04_9STRA</name>
<accession>F0WI04</accession>
<evidence type="ECO:0000256" key="1">
    <source>
        <dbReference type="SAM" id="Coils"/>
    </source>
</evidence>
<sequence>MLFGKELREAYQALSILQRELREEKEKNSQLQQHITAIQARDSAMTAPGGSLESDSDSDVIETASNVSNTKTASSDIQHVHKHEKKAYGSPYRHSKHLDDSFDSNQNDHLYSDSELQELEFLHLKSDPNLIASEELMAQCHQMKQQLHREKECNAEKINEMQQQLLQSEFRVLQSQQEQAELKQVCAQLLEQLNASKHSNVMQLSDLESHAKRWEQNALSREQELIWQHRIQLTQYKQVNTKLSRGNSAYKRIIEQLLCKVEDREGKLMQILQTLLECKQENANLEDNLKQNRRKEEILTQNWRKMELETSKWKERVISLEEEREKLAKSRKHVQEKERNQMVFEDLRQKILLSEQQKCVSVSESKTLRKEVYTLSEKCAVMEKRYASETKSMENEERLTGTIKQLQGQSHRVEKHLSRVSSEHEKLTNEMTLLKRENSQLRNALYDANEKCESFQREQKDICQKWNIETRTLQEDLELVLDEKNDLLVEEESLRTQWIEATESLEKLSVEHIDAISIMEVRTESLERQLLSSQENPISEICKESDPMHTIQQFSLRIPLLQTLFKDAKAVIRLFQSHKHLIRTLCDHAIQINDVDTRSIWPLLKWSHAIVKASEPYLIELSRGKRPLAYLKDILLRLVNQWHPHNVYQMDYEEELPPVPPFTIKSQECMMILQNWTTDRKKQARVHRWLNKVSTESLEEFGRNPNSMLLDNMTQEVKDAFCMLLIPILRQNTRLRLCVYTRQKRVEREHQSDWNKLVDGLVWDMKIGISWNESLRWNDSDTIECEAENSALLSPCNSTHSSTLSTSSSSSFPSGVMLGIIEARLKQLQS</sequence>
<feature type="coiled-coil region" evidence="1">
    <location>
        <begin position="417"/>
        <end position="458"/>
    </location>
</feature>
<feature type="region of interest" description="Disordered" evidence="2">
    <location>
        <begin position="64"/>
        <end position="106"/>
    </location>
</feature>
<feature type="compositionally biased region" description="Polar residues" evidence="2">
    <location>
        <begin position="64"/>
        <end position="77"/>
    </location>
</feature>
<gene>
    <name evidence="3" type="primary">AlNc14C106G6211</name>
    <name evidence="3" type="ORF">ALNC14_070240</name>
</gene>
<reference evidence="3" key="1">
    <citation type="journal article" date="2011" name="PLoS Biol.">
        <title>Gene gain and loss during evolution of obligate parasitism in the white rust pathogen of Arabidopsis thaliana.</title>
        <authorList>
            <person name="Kemen E."/>
            <person name="Gardiner A."/>
            <person name="Schultz-Larsen T."/>
            <person name="Kemen A.C."/>
            <person name="Balmuth A.L."/>
            <person name="Robert-Seilaniantz A."/>
            <person name="Bailey K."/>
            <person name="Holub E."/>
            <person name="Studholme D.J."/>
            <person name="Maclean D."/>
            <person name="Jones J.D."/>
        </authorList>
    </citation>
    <scope>NUCLEOTIDE SEQUENCE</scope>
</reference>
<feature type="coiled-coil region" evidence="1">
    <location>
        <begin position="7"/>
        <end position="41"/>
    </location>
</feature>
<proteinExistence type="predicted"/>
<reference evidence="3" key="2">
    <citation type="submission" date="2011-02" db="EMBL/GenBank/DDBJ databases">
        <authorList>
            <person name="MacLean D."/>
        </authorList>
    </citation>
    <scope>NUCLEOTIDE SEQUENCE</scope>
</reference>
<dbReference type="EMBL" id="FR824151">
    <property type="protein sequence ID" value="CCA20881.1"/>
    <property type="molecule type" value="Genomic_DNA"/>
</dbReference>
<dbReference type="AlphaFoldDB" id="F0WI04"/>